<dbReference type="EMBL" id="OU900095">
    <property type="protein sequence ID" value="CAH1168751.1"/>
    <property type="molecule type" value="Genomic_DNA"/>
</dbReference>
<evidence type="ECO:0000313" key="2">
    <source>
        <dbReference type="EMBL" id="CAH1168751.1"/>
    </source>
</evidence>
<protein>
    <recommendedName>
        <fullName evidence="1">SOS1/NGEF-like PH domain-containing protein</fullName>
    </recommendedName>
</protein>
<dbReference type="InterPro" id="IPR055251">
    <property type="entry name" value="SOS1_NGEF_PH"/>
</dbReference>
<dbReference type="Pfam" id="PF22697">
    <property type="entry name" value="SOS1_NGEF_PH"/>
    <property type="match status" value="1"/>
</dbReference>
<dbReference type="Proteomes" id="UP001153712">
    <property type="component" value="Chromosome 2"/>
</dbReference>
<evidence type="ECO:0000259" key="1">
    <source>
        <dbReference type="Pfam" id="PF22697"/>
    </source>
</evidence>
<dbReference type="InterPro" id="IPR011993">
    <property type="entry name" value="PH-like_dom_sf"/>
</dbReference>
<keyword evidence="3" id="KW-1185">Reference proteome</keyword>
<organism evidence="2 3">
    <name type="scientific">Phyllotreta striolata</name>
    <name type="common">Striped flea beetle</name>
    <name type="synonym">Crioceris striolata</name>
    <dbReference type="NCBI Taxonomy" id="444603"/>
    <lineage>
        <taxon>Eukaryota</taxon>
        <taxon>Metazoa</taxon>
        <taxon>Ecdysozoa</taxon>
        <taxon>Arthropoda</taxon>
        <taxon>Hexapoda</taxon>
        <taxon>Insecta</taxon>
        <taxon>Pterygota</taxon>
        <taxon>Neoptera</taxon>
        <taxon>Endopterygota</taxon>
        <taxon>Coleoptera</taxon>
        <taxon>Polyphaga</taxon>
        <taxon>Cucujiformia</taxon>
        <taxon>Chrysomeloidea</taxon>
        <taxon>Chrysomelidae</taxon>
        <taxon>Galerucinae</taxon>
        <taxon>Alticini</taxon>
        <taxon>Phyllotreta</taxon>
    </lineage>
</organism>
<accession>A0A9P0DRP2</accession>
<feature type="domain" description="SOS1/NGEF-like PH" evidence="1">
    <location>
        <begin position="67"/>
        <end position="170"/>
    </location>
</feature>
<dbReference type="AlphaFoldDB" id="A0A9P0DRP2"/>
<evidence type="ECO:0000313" key="3">
    <source>
        <dbReference type="Proteomes" id="UP001153712"/>
    </source>
</evidence>
<sequence>MENVELRRTSARKSKNKLKFASFTSYFRRSHMNGQLISEPTNFEKKEFQVENLAPHVSIQECPFDVTGYGKLIMRDKFKMKRPVKKESVTVFMFERIIVFTSEEETDLYYYLGSIQMTNLSMVAPKKKNKILLVDYNKMRQPNLKQMNVEYKLKTKNVDTAKAWREAIQKCLWKELLSARGQQCDVDCRCEVQSGKIHGCFFIKFHVLSICNYLLDTYNLPITDANGC</sequence>
<dbReference type="Gene3D" id="2.30.29.30">
    <property type="entry name" value="Pleckstrin-homology domain (PH domain)/Phosphotyrosine-binding domain (PTB)"/>
    <property type="match status" value="1"/>
</dbReference>
<gene>
    <name evidence="2" type="ORF">PHYEVI_LOCUS5335</name>
</gene>
<name>A0A9P0DRP2_PHYSR</name>
<reference evidence="2" key="1">
    <citation type="submission" date="2022-01" db="EMBL/GenBank/DDBJ databases">
        <authorList>
            <person name="King R."/>
        </authorList>
    </citation>
    <scope>NUCLEOTIDE SEQUENCE</scope>
</reference>
<dbReference type="OrthoDB" id="6152532at2759"/>
<proteinExistence type="predicted"/>
<dbReference type="SUPFAM" id="SSF50729">
    <property type="entry name" value="PH domain-like"/>
    <property type="match status" value="1"/>
</dbReference>